<accession>A0A975SZW0</accession>
<dbReference type="Pfam" id="PF00293">
    <property type="entry name" value="NUDIX"/>
    <property type="match status" value="1"/>
</dbReference>
<dbReference type="PROSITE" id="PS51186">
    <property type="entry name" value="GNAT"/>
    <property type="match status" value="1"/>
</dbReference>
<dbReference type="PROSITE" id="PS51462">
    <property type="entry name" value="NUDIX"/>
    <property type="match status" value="1"/>
</dbReference>
<dbReference type="PANTHER" id="PTHR43441">
    <property type="entry name" value="RIBOSOMAL-PROTEIN-SERINE ACETYLTRANSFERASE"/>
    <property type="match status" value="1"/>
</dbReference>
<dbReference type="RefSeq" id="WP_216940812.1">
    <property type="nucleotide sequence ID" value="NZ_CP077062.1"/>
</dbReference>
<dbReference type="KEGG" id="nps:KRR39_03795"/>
<dbReference type="InterPro" id="IPR000086">
    <property type="entry name" value="NUDIX_hydrolase_dom"/>
</dbReference>
<dbReference type="PANTHER" id="PTHR43441:SF10">
    <property type="entry name" value="ACETYLTRANSFERASE"/>
    <property type="match status" value="1"/>
</dbReference>
<feature type="domain" description="N-acetyltransferase" evidence="1">
    <location>
        <begin position="15"/>
        <end position="167"/>
    </location>
</feature>
<dbReference type="PROSITE" id="PS00893">
    <property type="entry name" value="NUDIX_BOX"/>
    <property type="match status" value="1"/>
</dbReference>
<dbReference type="InterPro" id="IPR000182">
    <property type="entry name" value="GNAT_dom"/>
</dbReference>
<dbReference type="GO" id="GO:0008999">
    <property type="term" value="F:protein-N-terminal-alanine acetyltransferase activity"/>
    <property type="evidence" value="ECO:0007669"/>
    <property type="project" value="TreeGrafter"/>
</dbReference>
<evidence type="ECO:0000313" key="4">
    <source>
        <dbReference type="Proteomes" id="UP000683575"/>
    </source>
</evidence>
<organism evidence="3 4">
    <name type="scientific">Nocardioides panacis</name>
    <dbReference type="NCBI Taxonomy" id="2849501"/>
    <lineage>
        <taxon>Bacteria</taxon>
        <taxon>Bacillati</taxon>
        <taxon>Actinomycetota</taxon>
        <taxon>Actinomycetes</taxon>
        <taxon>Propionibacteriales</taxon>
        <taxon>Nocardioidaceae</taxon>
        <taxon>Nocardioides</taxon>
    </lineage>
</organism>
<proteinExistence type="predicted"/>
<dbReference type="GO" id="GO:0005737">
    <property type="term" value="C:cytoplasm"/>
    <property type="evidence" value="ECO:0007669"/>
    <property type="project" value="TreeGrafter"/>
</dbReference>
<evidence type="ECO:0000259" key="1">
    <source>
        <dbReference type="PROSITE" id="PS51186"/>
    </source>
</evidence>
<keyword evidence="4" id="KW-1185">Reference proteome</keyword>
<dbReference type="GO" id="GO:0016787">
    <property type="term" value="F:hydrolase activity"/>
    <property type="evidence" value="ECO:0007669"/>
    <property type="project" value="UniProtKB-KW"/>
</dbReference>
<evidence type="ECO:0000313" key="3">
    <source>
        <dbReference type="EMBL" id="QWZ08966.1"/>
    </source>
</evidence>
<reference evidence="3" key="1">
    <citation type="submission" date="2021-06" db="EMBL/GenBank/DDBJ databases">
        <title>Complete genome sequence of Nocardioides sp. G188.</title>
        <authorList>
            <person name="Im W.-T."/>
        </authorList>
    </citation>
    <scope>NUCLEOTIDE SEQUENCE</scope>
    <source>
        <strain evidence="3">G188</strain>
    </source>
</reference>
<dbReference type="GO" id="GO:1990189">
    <property type="term" value="F:protein N-terminal-serine acetyltransferase activity"/>
    <property type="evidence" value="ECO:0007669"/>
    <property type="project" value="TreeGrafter"/>
</dbReference>
<dbReference type="EMBL" id="CP077062">
    <property type="protein sequence ID" value="QWZ08966.1"/>
    <property type="molecule type" value="Genomic_DNA"/>
</dbReference>
<gene>
    <name evidence="3" type="ORF">KRR39_03795</name>
</gene>
<dbReference type="Proteomes" id="UP000683575">
    <property type="component" value="Chromosome"/>
</dbReference>
<name>A0A975SZW0_9ACTN</name>
<feature type="domain" description="Nudix hydrolase" evidence="2">
    <location>
        <begin position="198"/>
        <end position="328"/>
    </location>
</feature>
<evidence type="ECO:0000259" key="2">
    <source>
        <dbReference type="PROSITE" id="PS51462"/>
    </source>
</evidence>
<dbReference type="InterPro" id="IPR051908">
    <property type="entry name" value="Ribosomal_N-acetyltransferase"/>
</dbReference>
<dbReference type="CDD" id="cd18876">
    <property type="entry name" value="NUDIX_Hydrolase"/>
    <property type="match status" value="1"/>
</dbReference>
<dbReference type="AlphaFoldDB" id="A0A975SZW0"/>
<sequence>MSEHGPQPTLTDGVVVLRPWRDEDVATAVAGHDEEIARWFGWPVDAITHERHRQAVEAWRAAYDAGRTRVSFVVEHAGTVVGSVEVRRVADGVGSLSWTLYAGARGQGFATRAVRLLVDYAVEALGLQRVEAEVDPRNERSLRVATRAGLRREGVKRIAPGMADRADATAVVVLARLASDPPTTEPTGFRALLNSFLPRKRAIAQMLVRDTDGRVLLCRLTYKNDWDLPGGVVEVAESPQEAVSREVEEELGLQLKAGPLLLTDWLPPWGGWDDALCLVFDGGVTDASVLDDAVYQAREIRSAQFCTLEEIREQCADFTARRIEAALRTLDGGGTAYTESGRS</sequence>
<dbReference type="Pfam" id="PF13302">
    <property type="entry name" value="Acetyltransf_3"/>
    <property type="match status" value="1"/>
</dbReference>
<dbReference type="InterPro" id="IPR020084">
    <property type="entry name" value="NUDIX_hydrolase_CS"/>
</dbReference>
<protein>
    <submittedName>
        <fullName evidence="3">NUDIX hydrolase</fullName>
    </submittedName>
</protein>
<keyword evidence="3" id="KW-0378">Hydrolase</keyword>